<dbReference type="AlphaFoldDB" id="Q016K8"/>
<dbReference type="STRING" id="70448.Q016K8"/>
<name>Q016K8_OSTTA</name>
<dbReference type="Proteomes" id="UP000009170">
    <property type="component" value="Unassembled WGS sequence"/>
</dbReference>
<gene>
    <name evidence="3" type="ORF">BE221DRAFT_189575</name>
    <name evidence="2" type="ORF">OT_ostta06g03710</name>
</gene>
<keyword evidence="1" id="KW-0472">Membrane</keyword>
<proteinExistence type="predicted"/>
<evidence type="ECO:0000313" key="4">
    <source>
        <dbReference type="Proteomes" id="UP000009170"/>
    </source>
</evidence>
<reference evidence="2 4" key="1">
    <citation type="journal article" date="2006" name="Proc. Natl. Acad. Sci. U.S.A.">
        <title>Genome analysis of the smallest free-living eukaryote Ostreococcus tauri unveils many unique features.</title>
        <authorList>
            <person name="Derelle E."/>
            <person name="Ferraz C."/>
            <person name="Rombauts S."/>
            <person name="Rouze P."/>
            <person name="Worden A.Z."/>
            <person name="Robbens S."/>
            <person name="Partensky F."/>
            <person name="Degroeve S."/>
            <person name="Echeynie S."/>
            <person name="Cooke R."/>
            <person name="Saeys Y."/>
            <person name="Wuyts J."/>
            <person name="Jabbari K."/>
            <person name="Bowler C."/>
            <person name="Panaud O."/>
            <person name="Piegu B."/>
            <person name="Ball S.G."/>
            <person name="Ral J.-P."/>
            <person name="Bouget F.-Y."/>
            <person name="Piganeau G."/>
            <person name="De Baets B."/>
            <person name="Picard A."/>
            <person name="Delseny M."/>
            <person name="Demaille J."/>
            <person name="Van de Peer Y."/>
            <person name="Moreau H."/>
        </authorList>
    </citation>
    <scope>NUCLEOTIDE SEQUENCE [LARGE SCALE GENOMIC DNA]</scope>
    <source>
        <strain evidence="2 4">OTTH0595</strain>
    </source>
</reference>
<dbReference type="PANTHER" id="PTHR33833">
    <property type="entry name" value="NUCLEOLAR-LIKE PROTEIN-RELATED"/>
    <property type="match status" value="1"/>
</dbReference>
<dbReference type="Proteomes" id="UP000195557">
    <property type="component" value="Unassembled WGS sequence"/>
</dbReference>
<feature type="transmembrane region" description="Helical" evidence="1">
    <location>
        <begin position="191"/>
        <end position="209"/>
    </location>
</feature>
<dbReference type="InParanoid" id="Q016K8"/>
<accession>A0A454XSL6</accession>
<dbReference type="KEGG" id="ota:OT_ostta06g03710"/>
<keyword evidence="1" id="KW-1133">Transmembrane helix</keyword>
<dbReference type="OMA" id="VPTWAVH"/>
<evidence type="ECO:0000313" key="2">
    <source>
        <dbReference type="EMBL" id="CAL53653.1"/>
    </source>
</evidence>
<dbReference type="GeneID" id="9833406"/>
<dbReference type="InterPro" id="IPR021995">
    <property type="entry name" value="DUF3593"/>
</dbReference>
<dbReference type="OrthoDB" id="196633at2759"/>
<dbReference type="RefSeq" id="XP_003080005.1">
    <property type="nucleotide sequence ID" value="XM_003079957.1"/>
</dbReference>
<dbReference type="EMBL" id="KZ155774">
    <property type="protein sequence ID" value="OUS48316.1"/>
    <property type="molecule type" value="Genomic_DNA"/>
</dbReference>
<feature type="transmembrane region" description="Helical" evidence="1">
    <location>
        <begin position="386"/>
        <end position="405"/>
    </location>
</feature>
<feature type="transmembrane region" description="Helical" evidence="1">
    <location>
        <begin position="91"/>
        <end position="107"/>
    </location>
</feature>
<dbReference type="Pfam" id="PF10693">
    <property type="entry name" value="DUF2499"/>
    <property type="match status" value="1"/>
</dbReference>
<evidence type="ECO:0000313" key="3">
    <source>
        <dbReference type="EMBL" id="OUS48316.1"/>
    </source>
</evidence>
<accession>A0A1Y5IFF7</accession>
<reference evidence="3" key="3">
    <citation type="submission" date="2017-04" db="EMBL/GenBank/DDBJ databases">
        <title>Population genomics of picophytoplankton unveils novel chromosome hypervariability.</title>
        <authorList>
            <consortium name="DOE Joint Genome Institute"/>
            <person name="Blanc-Mathieu R."/>
            <person name="Krasovec M."/>
            <person name="Hebrard M."/>
            <person name="Yau S."/>
            <person name="Desgranges E."/>
            <person name="Martin J."/>
            <person name="Schackwitz W."/>
            <person name="Kuo A."/>
            <person name="Salin G."/>
            <person name="Donnadieu C."/>
            <person name="Desdevises Y."/>
            <person name="Sanchez-Ferandin S."/>
            <person name="Moreau H."/>
            <person name="Rivals E."/>
            <person name="Grigoriev I.V."/>
            <person name="Grimsley N."/>
            <person name="Eyre-Walker A."/>
            <person name="Piganeau G."/>
        </authorList>
    </citation>
    <scope>NUCLEOTIDE SEQUENCE [LARGE SCALE GENOMIC DNA]</scope>
    <source>
        <strain evidence="3">RCC 1115</strain>
    </source>
</reference>
<organism evidence="2 4">
    <name type="scientific">Ostreococcus tauri</name>
    <name type="common">Marine green alga</name>
    <dbReference type="NCBI Taxonomy" id="70448"/>
    <lineage>
        <taxon>Eukaryota</taxon>
        <taxon>Viridiplantae</taxon>
        <taxon>Chlorophyta</taxon>
        <taxon>Mamiellophyceae</taxon>
        <taxon>Mamiellales</taxon>
        <taxon>Bathycoccaceae</taxon>
        <taxon>Ostreococcus</taxon>
    </lineage>
</organism>
<accession>Q016K8</accession>
<feature type="transmembrane region" description="Helical" evidence="1">
    <location>
        <begin position="264"/>
        <end position="288"/>
    </location>
</feature>
<dbReference type="InterPro" id="IPR019634">
    <property type="entry name" value="Uncharacterised_Ycf49"/>
</dbReference>
<protein>
    <submittedName>
        <fullName evidence="2">Uncharacterized protein</fullName>
    </submittedName>
</protein>
<feature type="transmembrane region" description="Helical" evidence="1">
    <location>
        <begin position="469"/>
        <end position="493"/>
    </location>
</feature>
<keyword evidence="4" id="KW-1185">Reference proteome</keyword>
<dbReference type="EMBL" id="CAID01000006">
    <property type="protein sequence ID" value="CAL53653.1"/>
    <property type="molecule type" value="Genomic_DNA"/>
</dbReference>
<sequence>MSLVPTSFVVADAPLRARGTKSSAAPSARVFGVARVLGATQSPFASARGHLTHNKALPLESVYDLASVDAWSVTDVSREGIRVFPQGSETTLFQVGLAPYLAYLWFLGKTRTTPRTSELGARFLLLFVAATIPAGIVAKAKYGDILANVDLLHGGSESLLTISNALFAYGFGSAAAQDAGDESDSDASRSAIGFLGVLVLACAAGTLALDASAGTVIGTDVLESEPTNALSLPTWAVHVSSVTEWALAMKYVAGHADRTKNERWRYLTVAMSPFLASGFTACTFHAFYNPSTLNQLVPLQATLTLLGNAGCAIAAYRISKNDDVDSSGDVTEGLSASAIAITGEPPIENGASFALKLALWTSLASAAVKYGELGVPVANFFAEPSYGKALAMIALPSVVWTYYALNSGERAPTLSMKDVKSFGVAGTVSYVVIELAFWAIAGPLAFAWYKVAEGTWLDLSDPVDKAKLFGAGAVFINVVRLFVPLRLAAALALAPYVATFIDDDGDDETAE</sequence>
<feature type="transmembrane region" description="Helical" evidence="1">
    <location>
        <begin position="119"/>
        <end position="138"/>
    </location>
</feature>
<feature type="transmembrane region" description="Helical" evidence="1">
    <location>
        <begin position="426"/>
        <end position="449"/>
    </location>
</feature>
<dbReference type="PANTHER" id="PTHR33833:SF3">
    <property type="entry name" value="YCF49-LIKE PROTEIN"/>
    <property type="match status" value="1"/>
</dbReference>
<dbReference type="Pfam" id="PF12159">
    <property type="entry name" value="DUF3593"/>
    <property type="match status" value="1"/>
</dbReference>
<reference evidence="2" key="2">
    <citation type="journal article" date="2014" name="BMC Genomics">
        <title>An improved genome of the model marine alga Ostreococcus tauri unfolds by assessing Illumina de novo assemblies.</title>
        <authorList>
            <person name="Blanc-Mathieu R."/>
            <person name="Verhelst B."/>
            <person name="Derelle E."/>
            <person name="Rombauts S."/>
            <person name="Bouget F.Y."/>
            <person name="Carre I."/>
            <person name="Chateau A."/>
            <person name="Eyre-Walker A."/>
            <person name="Grimsley N."/>
            <person name="Moreau H."/>
            <person name="Piegu B."/>
            <person name="Rivals E."/>
            <person name="Schackwitz W."/>
            <person name="Van de Peer Y."/>
            <person name="Piganeau G."/>
        </authorList>
    </citation>
    <scope>NUCLEOTIDE SEQUENCE</scope>
    <source>
        <strain evidence="2">RCC4221</strain>
    </source>
</reference>
<keyword evidence="1" id="KW-0812">Transmembrane</keyword>
<evidence type="ECO:0000256" key="1">
    <source>
        <dbReference type="SAM" id="Phobius"/>
    </source>
</evidence>